<protein>
    <submittedName>
        <fullName evidence="1">GCN5-related protein N-acetyltransferase</fullName>
    </submittedName>
</protein>
<dbReference type="RefSeq" id="WP_013169868.1">
    <property type="nucleotide sequence ID" value="NC_014218.1"/>
</dbReference>
<dbReference type="SUPFAM" id="SSF55729">
    <property type="entry name" value="Acyl-CoA N-acyltransferases (Nat)"/>
    <property type="match status" value="1"/>
</dbReference>
<dbReference type="OrthoDB" id="5243635at2"/>
<organism evidence="1 2">
    <name type="scientific">Arcanobacterium haemolyticum (strain ATCC 9345 / DSM 20595 / CCM 5947 / CCUG 17215 / LMG 16163 / NBRC 15585 / NCTC 8452 / 11018)</name>
    <dbReference type="NCBI Taxonomy" id="644284"/>
    <lineage>
        <taxon>Bacteria</taxon>
        <taxon>Bacillati</taxon>
        <taxon>Actinomycetota</taxon>
        <taxon>Actinomycetes</taxon>
        <taxon>Actinomycetales</taxon>
        <taxon>Actinomycetaceae</taxon>
        <taxon>Arcanobacterium</taxon>
    </lineage>
</organism>
<sequence>MSKDKLSVRPAVLSDALAIGQVQSEALLEAIGAGLGRMPGASARMALDVGSLTSVWQDTLVRPAILGHHVLVADADGRVEGLVVLAPADPVVMDDDDPAGLDAESGQPRIAFEIQAFDVPSRFASQQHEPRMLAAVTDIAKDAGATEIHMWVIAGHDKMTNLLSQCGFRARPLRRVAQVDGGEVAEFLWWALL</sequence>
<dbReference type="AlphaFoldDB" id="D7BN71"/>
<dbReference type="EMBL" id="CP002045">
    <property type="protein sequence ID" value="ADH92370.1"/>
    <property type="molecule type" value="Genomic_DNA"/>
</dbReference>
<reference evidence="1 2" key="1">
    <citation type="journal article" date="2010" name="Stand. Genomic Sci.">
        <title>Complete genome sequence of Arcanobacterium haemolyticum type strain (11018).</title>
        <authorList>
            <person name="Yasawong M."/>
            <person name="Teshima H."/>
            <person name="Lapidus A."/>
            <person name="Nolan M."/>
            <person name="Lucas S."/>
            <person name="Glavina Del Rio T."/>
            <person name="Tice H."/>
            <person name="Cheng J."/>
            <person name="Bruce D."/>
            <person name="Detter C."/>
            <person name="Tapia R."/>
            <person name="Han C."/>
            <person name="Goodwin L."/>
            <person name="Pitluck S."/>
            <person name="Liolios K."/>
            <person name="Ivanova N."/>
            <person name="Mavromatis K."/>
            <person name="Mikhailova N."/>
            <person name="Pati A."/>
            <person name="Chen A."/>
            <person name="Palaniappan K."/>
            <person name="Land M."/>
            <person name="Hauser L."/>
            <person name="Chang Y."/>
            <person name="Jeffries C."/>
            <person name="Rohde M."/>
            <person name="Sikorski J."/>
            <person name="Pukall R."/>
            <person name="Goker M."/>
            <person name="Woyke T."/>
            <person name="Bristow J."/>
            <person name="Eisen J."/>
            <person name="Markowitz V."/>
            <person name="Hugenholtz P."/>
            <person name="Kyrpides N."/>
            <person name="Klenk H."/>
        </authorList>
    </citation>
    <scope>NUCLEOTIDE SEQUENCE [LARGE SCALE GENOMIC DNA]</scope>
    <source>
        <strain evidence="2">ATCC 9345 / DSM 20595 / CCUG 17215 / LMG 16163 / NBRC 15585 / NCTC 8452 / 11018</strain>
    </source>
</reference>
<dbReference type="InterPro" id="IPR016181">
    <property type="entry name" value="Acyl_CoA_acyltransferase"/>
</dbReference>
<keyword evidence="2" id="KW-1185">Reference proteome</keyword>
<dbReference type="HOGENOM" id="CLU_121302_0_0_11"/>
<dbReference type="eggNOG" id="COG1247">
    <property type="taxonomic scope" value="Bacteria"/>
</dbReference>
<dbReference type="Gene3D" id="3.40.630.30">
    <property type="match status" value="1"/>
</dbReference>
<proteinExistence type="predicted"/>
<accession>D7BN71</accession>
<evidence type="ECO:0000313" key="2">
    <source>
        <dbReference type="Proteomes" id="UP000000376"/>
    </source>
</evidence>
<dbReference type="Proteomes" id="UP000000376">
    <property type="component" value="Chromosome"/>
</dbReference>
<name>D7BN71_ARCHD</name>
<gene>
    <name evidence="1" type="ordered locus">Arch_0636</name>
</gene>
<evidence type="ECO:0000313" key="1">
    <source>
        <dbReference type="EMBL" id="ADH92370.1"/>
    </source>
</evidence>
<dbReference type="STRING" id="644284.Arch_0636"/>
<dbReference type="KEGG" id="ahe:Arch_0636"/>